<accession>A0A372ZJ68</accession>
<feature type="compositionally biased region" description="Gly residues" evidence="5">
    <location>
        <begin position="233"/>
        <end position="255"/>
    </location>
</feature>
<comment type="similarity">
    <text evidence="1">Belongs to the LysR transcriptional regulatory family.</text>
</comment>
<feature type="region of interest" description="Disordered" evidence="5">
    <location>
        <begin position="199"/>
        <end position="280"/>
    </location>
</feature>
<dbReference type="InterPro" id="IPR005119">
    <property type="entry name" value="LysR_subst-bd"/>
</dbReference>
<evidence type="ECO:0000256" key="2">
    <source>
        <dbReference type="ARBA" id="ARBA00023015"/>
    </source>
</evidence>
<comment type="caution">
    <text evidence="7">The sequence shown here is derived from an EMBL/GenBank/DDBJ whole genome shotgun (WGS) entry which is preliminary data.</text>
</comment>
<evidence type="ECO:0000313" key="8">
    <source>
        <dbReference type="Proteomes" id="UP000263377"/>
    </source>
</evidence>
<proteinExistence type="inferred from homology"/>
<dbReference type="GO" id="GO:0032993">
    <property type="term" value="C:protein-DNA complex"/>
    <property type="evidence" value="ECO:0007669"/>
    <property type="project" value="TreeGrafter"/>
</dbReference>
<evidence type="ECO:0000313" key="7">
    <source>
        <dbReference type="EMBL" id="RGD55909.1"/>
    </source>
</evidence>
<keyword evidence="8" id="KW-1185">Reference proteome</keyword>
<dbReference type="GO" id="GO:0003677">
    <property type="term" value="F:DNA binding"/>
    <property type="evidence" value="ECO:0007669"/>
    <property type="project" value="UniProtKB-KW"/>
</dbReference>
<dbReference type="PANTHER" id="PTHR30346">
    <property type="entry name" value="TRANSCRIPTIONAL DUAL REGULATOR HCAR-RELATED"/>
    <property type="match status" value="1"/>
</dbReference>
<evidence type="ECO:0000256" key="1">
    <source>
        <dbReference type="ARBA" id="ARBA00009437"/>
    </source>
</evidence>
<dbReference type="AlphaFoldDB" id="A0A372ZJ68"/>
<dbReference type="PANTHER" id="PTHR30346:SF0">
    <property type="entry name" value="HCA OPERON TRANSCRIPTIONAL ACTIVATOR HCAR"/>
    <property type="match status" value="1"/>
</dbReference>
<evidence type="ECO:0000256" key="5">
    <source>
        <dbReference type="SAM" id="MobiDB-lite"/>
    </source>
</evidence>
<feature type="domain" description="LysR substrate-binding" evidence="6">
    <location>
        <begin position="23"/>
        <end position="196"/>
    </location>
</feature>
<feature type="compositionally biased region" description="Low complexity" evidence="5">
    <location>
        <begin position="208"/>
        <end position="232"/>
    </location>
</feature>
<protein>
    <submittedName>
        <fullName evidence="7">LysR family transcriptional regulator</fullName>
    </submittedName>
</protein>
<dbReference type="CDD" id="cd08414">
    <property type="entry name" value="PBP2_LTTR_aromatics_like"/>
    <property type="match status" value="1"/>
</dbReference>
<reference evidence="7 8" key="1">
    <citation type="submission" date="2018-08" db="EMBL/GenBank/DDBJ databases">
        <title>Diversity &amp; Physiological Properties of Lignin-Decomposing Actinobacteria from Soil.</title>
        <authorList>
            <person name="Roh S.G."/>
            <person name="Kim S.B."/>
        </authorList>
    </citation>
    <scope>NUCLEOTIDE SEQUENCE [LARGE SCALE GENOMIC DNA]</scope>
    <source>
        <strain evidence="7 8">MMS17-GH009</strain>
    </source>
</reference>
<evidence type="ECO:0000256" key="4">
    <source>
        <dbReference type="ARBA" id="ARBA00023163"/>
    </source>
</evidence>
<dbReference type="Gene3D" id="3.40.190.10">
    <property type="entry name" value="Periplasmic binding protein-like II"/>
    <property type="match status" value="2"/>
</dbReference>
<keyword evidence="2" id="KW-0805">Transcription regulation</keyword>
<dbReference type="EMBL" id="QVIG01000002">
    <property type="protein sequence ID" value="RGD55909.1"/>
    <property type="molecule type" value="Genomic_DNA"/>
</dbReference>
<dbReference type="GO" id="GO:0003700">
    <property type="term" value="F:DNA-binding transcription factor activity"/>
    <property type="evidence" value="ECO:0007669"/>
    <property type="project" value="TreeGrafter"/>
</dbReference>
<sequence length="280" mass="29553">MTDMQVNPSFRLVYVPGVTPGKWVRVWSERLPDVPLDLLAVPFGDGERTLREGGADAGLVRLPVDKDVLSAIPLYSETTVVVFPKDHWLAAAEEVALDDLAEEVVFHPLDDTLGFTADTLPGRPAIARPDSTEDAIELVAANVGVLLVPQSLARLHHRRDLTYRPVVEAPQSQVALAWPQERTTDLVEEFIGIVRGRTVNSSRGRGAGQAAPEAQPKKAAAGRGKPQPQKSGGQKGGAQKAGGQKAGGQKSGGQRAGAPKAGGAKAGGRGAAARRGRPKR</sequence>
<evidence type="ECO:0000259" key="6">
    <source>
        <dbReference type="Pfam" id="PF03466"/>
    </source>
</evidence>
<keyword evidence="4" id="KW-0804">Transcription</keyword>
<name>A0A372ZJ68_9ACTN</name>
<organism evidence="7 8">
    <name type="scientific">Kitasatospora xanthocidica</name>
    <dbReference type="NCBI Taxonomy" id="83382"/>
    <lineage>
        <taxon>Bacteria</taxon>
        <taxon>Bacillati</taxon>
        <taxon>Actinomycetota</taxon>
        <taxon>Actinomycetes</taxon>
        <taxon>Kitasatosporales</taxon>
        <taxon>Streptomycetaceae</taxon>
        <taxon>Kitasatospora</taxon>
    </lineage>
</organism>
<evidence type="ECO:0000256" key="3">
    <source>
        <dbReference type="ARBA" id="ARBA00023125"/>
    </source>
</evidence>
<dbReference type="Proteomes" id="UP000263377">
    <property type="component" value="Unassembled WGS sequence"/>
</dbReference>
<keyword evidence="3" id="KW-0238">DNA-binding</keyword>
<dbReference type="SUPFAM" id="SSF53850">
    <property type="entry name" value="Periplasmic binding protein-like II"/>
    <property type="match status" value="1"/>
</dbReference>
<dbReference type="Pfam" id="PF03466">
    <property type="entry name" value="LysR_substrate"/>
    <property type="match status" value="1"/>
</dbReference>
<gene>
    <name evidence="7" type="ORF">DR950_36850</name>
</gene>